<proteinExistence type="predicted"/>
<dbReference type="PROSITE" id="PS51118">
    <property type="entry name" value="HTH_HXLR"/>
    <property type="match status" value="1"/>
</dbReference>
<dbReference type="GO" id="GO:0003677">
    <property type="term" value="F:DNA binding"/>
    <property type="evidence" value="ECO:0007669"/>
    <property type="project" value="UniProtKB-KW"/>
</dbReference>
<evidence type="ECO:0000256" key="4">
    <source>
        <dbReference type="SAM" id="MobiDB-lite"/>
    </source>
</evidence>
<evidence type="ECO:0000256" key="1">
    <source>
        <dbReference type="ARBA" id="ARBA00023015"/>
    </source>
</evidence>
<reference evidence="6" key="1">
    <citation type="journal article" date="2014" name="Int. J. Syst. Evol. Microbiol.">
        <title>Complete genome sequence of Corynebacterium casei LMG S-19264T (=DSM 44701T), isolated from a smear-ripened cheese.</title>
        <authorList>
            <consortium name="US DOE Joint Genome Institute (JGI-PGF)"/>
            <person name="Walter F."/>
            <person name="Albersmeier A."/>
            <person name="Kalinowski J."/>
            <person name="Ruckert C."/>
        </authorList>
    </citation>
    <scope>NUCLEOTIDE SEQUENCE</scope>
    <source>
        <strain evidence="6">CGMCC 1.15448</strain>
    </source>
</reference>
<name>A0A8J2XNE2_9BACT</name>
<dbReference type="InterPro" id="IPR036388">
    <property type="entry name" value="WH-like_DNA-bd_sf"/>
</dbReference>
<evidence type="ECO:0000313" key="7">
    <source>
        <dbReference type="Proteomes" id="UP000607559"/>
    </source>
</evidence>
<dbReference type="InterPro" id="IPR002577">
    <property type="entry name" value="HTH_HxlR"/>
</dbReference>
<organism evidence="6 7">
    <name type="scientific">Puia dinghuensis</name>
    <dbReference type="NCBI Taxonomy" id="1792502"/>
    <lineage>
        <taxon>Bacteria</taxon>
        <taxon>Pseudomonadati</taxon>
        <taxon>Bacteroidota</taxon>
        <taxon>Chitinophagia</taxon>
        <taxon>Chitinophagales</taxon>
        <taxon>Chitinophagaceae</taxon>
        <taxon>Puia</taxon>
    </lineage>
</organism>
<feature type="region of interest" description="Disordered" evidence="4">
    <location>
        <begin position="119"/>
        <end position="142"/>
    </location>
</feature>
<protein>
    <recommendedName>
        <fullName evidence="5">HTH hxlR-type domain-containing protein</fullName>
    </recommendedName>
</protein>
<dbReference type="Pfam" id="PF01638">
    <property type="entry name" value="HxlR"/>
    <property type="match status" value="1"/>
</dbReference>
<keyword evidence="3" id="KW-0804">Transcription</keyword>
<keyword evidence="2" id="KW-0238">DNA-binding</keyword>
<evidence type="ECO:0000256" key="2">
    <source>
        <dbReference type="ARBA" id="ARBA00023125"/>
    </source>
</evidence>
<evidence type="ECO:0000313" key="6">
    <source>
        <dbReference type="EMBL" id="GGA83443.1"/>
    </source>
</evidence>
<keyword evidence="7" id="KW-1185">Reference proteome</keyword>
<dbReference type="PANTHER" id="PTHR33204">
    <property type="entry name" value="TRANSCRIPTIONAL REGULATOR, MARR FAMILY"/>
    <property type="match status" value="1"/>
</dbReference>
<dbReference type="RefSeq" id="WP_188927840.1">
    <property type="nucleotide sequence ID" value="NZ_BMJC01000001.1"/>
</dbReference>
<dbReference type="PANTHER" id="PTHR33204:SF29">
    <property type="entry name" value="TRANSCRIPTIONAL REGULATOR"/>
    <property type="match status" value="1"/>
</dbReference>
<comment type="caution">
    <text evidence="6">The sequence shown here is derived from an EMBL/GenBank/DDBJ whole genome shotgun (WGS) entry which is preliminary data.</text>
</comment>
<dbReference type="AlphaFoldDB" id="A0A8J2XNE2"/>
<dbReference type="InterPro" id="IPR036390">
    <property type="entry name" value="WH_DNA-bd_sf"/>
</dbReference>
<dbReference type="SUPFAM" id="SSF46785">
    <property type="entry name" value="Winged helix' DNA-binding domain"/>
    <property type="match status" value="1"/>
</dbReference>
<keyword evidence="1" id="KW-0805">Transcription regulation</keyword>
<sequence>MAKLKENSTNSQNRRFFTSCDMTYAVQIIGGRWKILILSALGKEAKRYSQLKKVLPGITERMLTLQLREMEMDGIVHRTVYPEVPPRVEYTLADIGRELLPICAQLHLWGGRHRNAATVNARGTGSKPESQEAGDAIPSKPA</sequence>
<feature type="domain" description="HTH hxlR-type" evidence="5">
    <location>
        <begin position="20"/>
        <end position="118"/>
    </location>
</feature>
<dbReference type="EMBL" id="BMJC01000001">
    <property type="protein sequence ID" value="GGA83443.1"/>
    <property type="molecule type" value="Genomic_DNA"/>
</dbReference>
<evidence type="ECO:0000259" key="5">
    <source>
        <dbReference type="PROSITE" id="PS51118"/>
    </source>
</evidence>
<gene>
    <name evidence="6" type="ORF">GCM10011511_03140</name>
</gene>
<dbReference type="Proteomes" id="UP000607559">
    <property type="component" value="Unassembled WGS sequence"/>
</dbReference>
<evidence type="ECO:0000256" key="3">
    <source>
        <dbReference type="ARBA" id="ARBA00023163"/>
    </source>
</evidence>
<dbReference type="Gene3D" id="1.10.10.10">
    <property type="entry name" value="Winged helix-like DNA-binding domain superfamily/Winged helix DNA-binding domain"/>
    <property type="match status" value="1"/>
</dbReference>
<reference evidence="6" key="2">
    <citation type="submission" date="2020-09" db="EMBL/GenBank/DDBJ databases">
        <authorList>
            <person name="Sun Q."/>
            <person name="Zhou Y."/>
        </authorList>
    </citation>
    <scope>NUCLEOTIDE SEQUENCE</scope>
    <source>
        <strain evidence="6">CGMCC 1.15448</strain>
    </source>
</reference>
<accession>A0A8J2XNE2</accession>